<sequence length="92" mass="10163">MSQSLEICEGLEEWSGQQYLSNCSDTEEEDGTQLSPGKYKALADCKRRGSEDLLVKNGDEIQLLHEDGGSPVPAPHAIKVNKGFPLWQCLKD</sequence>
<proteinExistence type="predicted"/>
<evidence type="ECO:0008006" key="4">
    <source>
        <dbReference type="Google" id="ProtNLM"/>
    </source>
</evidence>
<accession>A0A835NYR2</accession>
<organism evidence="1">
    <name type="scientific">Lamprotornis superbus</name>
    <dbReference type="NCBI Taxonomy" id="245042"/>
    <lineage>
        <taxon>Eukaryota</taxon>
        <taxon>Metazoa</taxon>
        <taxon>Chordata</taxon>
        <taxon>Craniata</taxon>
        <taxon>Vertebrata</taxon>
        <taxon>Euteleostomi</taxon>
        <taxon>Archelosauria</taxon>
        <taxon>Archosauria</taxon>
        <taxon>Dinosauria</taxon>
        <taxon>Saurischia</taxon>
        <taxon>Theropoda</taxon>
        <taxon>Coelurosauria</taxon>
        <taxon>Aves</taxon>
        <taxon>Neognathae</taxon>
        <taxon>Neoaves</taxon>
        <taxon>Telluraves</taxon>
        <taxon>Australaves</taxon>
        <taxon>Passeriformes</taxon>
        <taxon>Sturnidae</taxon>
        <taxon>Lamprotornis</taxon>
    </lineage>
</organism>
<reference evidence="2 3" key="2">
    <citation type="journal article" date="2021" name="J. Hered.">
        <title>Feather Gene Expression Elucidates the Developmental Basis of Plumage Iridescence in African Starlings.</title>
        <authorList>
            <person name="Rubenstein D.R."/>
            <person name="Corvelo A."/>
            <person name="MacManes M.D."/>
            <person name="Maia R."/>
            <person name="Narzisi G."/>
            <person name="Rousaki A."/>
            <person name="Vandenabeele P."/>
            <person name="Shawkey M.D."/>
            <person name="Solomon J."/>
        </authorList>
    </citation>
    <scope>NUCLEOTIDE SEQUENCE [LARGE SCALE GENOMIC DNA]</scope>
    <source>
        <strain evidence="2">SS15</strain>
    </source>
</reference>
<dbReference type="EMBL" id="JADDUC010000023">
    <property type="protein sequence ID" value="KAG0125004.1"/>
    <property type="molecule type" value="Genomic_DNA"/>
</dbReference>
<dbReference type="EMBL" id="JADDUC020000014">
    <property type="protein sequence ID" value="KAI1234931.1"/>
    <property type="molecule type" value="Genomic_DNA"/>
</dbReference>
<evidence type="ECO:0000313" key="1">
    <source>
        <dbReference type="EMBL" id="KAG0125004.1"/>
    </source>
</evidence>
<evidence type="ECO:0000313" key="2">
    <source>
        <dbReference type="EMBL" id="KAI1234931.1"/>
    </source>
</evidence>
<dbReference type="AlphaFoldDB" id="A0A835NYR2"/>
<reference evidence="1" key="1">
    <citation type="submission" date="2020-10" db="EMBL/GenBank/DDBJ databases">
        <title>Feather gene expression reveals the developmental basis of iridescence in African starlings.</title>
        <authorList>
            <person name="Rubenstein D.R."/>
        </authorList>
    </citation>
    <scope>NUCLEOTIDE SEQUENCE</scope>
    <source>
        <strain evidence="1">SS15</strain>
        <tissue evidence="1">Liver</tissue>
    </source>
</reference>
<reference evidence="2" key="3">
    <citation type="submission" date="2022-01" db="EMBL/GenBank/DDBJ databases">
        <authorList>
            <person name="Rubenstein D.R."/>
        </authorList>
    </citation>
    <scope>NUCLEOTIDE SEQUENCE</scope>
    <source>
        <strain evidence="2">SS15</strain>
        <tissue evidence="2">Liver</tissue>
    </source>
</reference>
<evidence type="ECO:0000313" key="3">
    <source>
        <dbReference type="Proteomes" id="UP000618051"/>
    </source>
</evidence>
<name>A0A835NYR2_9PASS</name>
<dbReference type="OrthoDB" id="10004999at2759"/>
<keyword evidence="3" id="KW-1185">Reference proteome</keyword>
<gene>
    <name evidence="2" type="ORF">IHE44_0003319</name>
    <name evidence="1" type="ORF">IHE44_005914</name>
</gene>
<comment type="caution">
    <text evidence="1">The sequence shown here is derived from an EMBL/GenBank/DDBJ whole genome shotgun (WGS) entry which is preliminary data.</text>
</comment>
<protein>
    <recommendedName>
        <fullName evidence="4">SH3 domain-containing protein</fullName>
    </recommendedName>
</protein>
<dbReference type="Proteomes" id="UP000618051">
    <property type="component" value="Unassembled WGS sequence"/>
</dbReference>